<protein>
    <submittedName>
        <fullName evidence="2">Uncharacterized protein</fullName>
    </submittedName>
</protein>
<keyword evidence="3" id="KW-1185">Reference proteome</keyword>
<evidence type="ECO:0000313" key="3">
    <source>
        <dbReference type="Proteomes" id="UP000594638"/>
    </source>
</evidence>
<dbReference type="AlphaFoldDB" id="A0A8S0UZD6"/>
<feature type="compositionally biased region" description="Acidic residues" evidence="1">
    <location>
        <begin position="13"/>
        <end position="22"/>
    </location>
</feature>
<reference evidence="2 3" key="1">
    <citation type="submission" date="2019-12" db="EMBL/GenBank/DDBJ databases">
        <authorList>
            <person name="Alioto T."/>
            <person name="Alioto T."/>
            <person name="Gomez Garrido J."/>
        </authorList>
    </citation>
    <scope>NUCLEOTIDE SEQUENCE [LARGE SCALE GENOMIC DNA]</scope>
</reference>
<feature type="compositionally biased region" description="Basic and acidic residues" evidence="1">
    <location>
        <begin position="39"/>
        <end position="48"/>
    </location>
</feature>
<dbReference type="Proteomes" id="UP000594638">
    <property type="component" value="Unassembled WGS sequence"/>
</dbReference>
<feature type="region of interest" description="Disordered" evidence="1">
    <location>
        <begin position="1"/>
        <end position="48"/>
    </location>
</feature>
<comment type="caution">
    <text evidence="2">The sequence shown here is derived from an EMBL/GenBank/DDBJ whole genome shotgun (WGS) entry which is preliminary data.</text>
</comment>
<dbReference type="Gramene" id="OE9A010200T1">
    <property type="protein sequence ID" value="OE9A010200C1"/>
    <property type="gene ID" value="OE9A010200"/>
</dbReference>
<gene>
    <name evidence="2" type="ORF">OLEA9_A010200</name>
</gene>
<sequence length="99" mass="11313">MITDGRLGHSDVPLDDGDDDFVDTPPRWKGTTFNANLPSREDQPSPNDVVDKMRKQFFKQLTKLQTENRRMSVAIDAMKSEISSLKHDQQIEISSLKHD</sequence>
<evidence type="ECO:0000313" key="2">
    <source>
        <dbReference type="EMBL" id="CAA3026222.1"/>
    </source>
</evidence>
<accession>A0A8S0UZD6</accession>
<proteinExistence type="predicted"/>
<organism evidence="2 3">
    <name type="scientific">Olea europaea subsp. europaea</name>
    <dbReference type="NCBI Taxonomy" id="158383"/>
    <lineage>
        <taxon>Eukaryota</taxon>
        <taxon>Viridiplantae</taxon>
        <taxon>Streptophyta</taxon>
        <taxon>Embryophyta</taxon>
        <taxon>Tracheophyta</taxon>
        <taxon>Spermatophyta</taxon>
        <taxon>Magnoliopsida</taxon>
        <taxon>eudicotyledons</taxon>
        <taxon>Gunneridae</taxon>
        <taxon>Pentapetalae</taxon>
        <taxon>asterids</taxon>
        <taxon>lamiids</taxon>
        <taxon>Lamiales</taxon>
        <taxon>Oleaceae</taxon>
        <taxon>Oleeae</taxon>
        <taxon>Olea</taxon>
    </lineage>
</organism>
<name>A0A8S0UZD6_OLEEU</name>
<evidence type="ECO:0000256" key="1">
    <source>
        <dbReference type="SAM" id="MobiDB-lite"/>
    </source>
</evidence>
<dbReference type="EMBL" id="CACTIH010009155">
    <property type="protein sequence ID" value="CAA3026222.1"/>
    <property type="molecule type" value="Genomic_DNA"/>
</dbReference>